<protein>
    <submittedName>
        <fullName evidence="1">Uncharacterized protein</fullName>
    </submittedName>
</protein>
<reference evidence="1" key="1">
    <citation type="submission" date="2020-01" db="EMBL/GenBank/DDBJ databases">
        <authorList>
            <person name="Meier V. D."/>
            <person name="Meier V D."/>
        </authorList>
    </citation>
    <scope>NUCLEOTIDE SEQUENCE</scope>
    <source>
        <strain evidence="1">HLG_WM_MAG_10</strain>
    </source>
</reference>
<dbReference type="EMBL" id="CACVAQ010000462">
    <property type="protein sequence ID" value="CAA6829089.1"/>
    <property type="molecule type" value="Genomic_DNA"/>
</dbReference>
<dbReference type="SUPFAM" id="SSF160574">
    <property type="entry name" value="BT0923-like"/>
    <property type="match status" value="1"/>
</dbReference>
<sequence>MNEFLVPSEILRVFKEYYPDVSMSEVEWGWEVPAKIYEASFDNGEVEFEVEITVTGHLLLTEISMDLEDVPELIIAAANATFEDHSIEGASMVQYSNGDISYELELKSADTGEEFETHFREDGAFLAKGYDL</sequence>
<dbReference type="AlphaFoldDB" id="A0A6S6UB91"/>
<name>A0A6S6UB91_9BACT</name>
<proteinExistence type="predicted"/>
<dbReference type="Gene3D" id="3.10.450.360">
    <property type="match status" value="1"/>
</dbReference>
<organism evidence="1">
    <name type="scientific">uncultured Aureispira sp</name>
    <dbReference type="NCBI Taxonomy" id="1331704"/>
    <lineage>
        <taxon>Bacteria</taxon>
        <taxon>Pseudomonadati</taxon>
        <taxon>Bacteroidota</taxon>
        <taxon>Saprospiria</taxon>
        <taxon>Saprospirales</taxon>
        <taxon>Saprospiraceae</taxon>
        <taxon>Aureispira</taxon>
        <taxon>environmental samples</taxon>
    </lineage>
</organism>
<accession>A0A6S6UB91</accession>
<evidence type="ECO:0000313" key="1">
    <source>
        <dbReference type="EMBL" id="CAA6829089.1"/>
    </source>
</evidence>
<gene>
    <name evidence="1" type="ORF">HELGO_WM23647</name>
</gene>